<gene>
    <name evidence="2" type="ORF">AB2L28_17765</name>
</gene>
<name>A0ABV4I5X4_9ACTN</name>
<proteinExistence type="predicted"/>
<organism evidence="2 3">
    <name type="scientific">Kineococcus mangrovi</name>
    <dbReference type="NCBI Taxonomy" id="1660183"/>
    <lineage>
        <taxon>Bacteria</taxon>
        <taxon>Bacillati</taxon>
        <taxon>Actinomycetota</taxon>
        <taxon>Actinomycetes</taxon>
        <taxon>Kineosporiales</taxon>
        <taxon>Kineosporiaceae</taxon>
        <taxon>Kineococcus</taxon>
    </lineage>
</organism>
<accession>A0ABV4I5X4</accession>
<evidence type="ECO:0000313" key="3">
    <source>
        <dbReference type="Proteomes" id="UP001566476"/>
    </source>
</evidence>
<reference evidence="2 3" key="1">
    <citation type="submission" date="2024-07" db="EMBL/GenBank/DDBJ databases">
        <authorList>
            <person name="Thanompreechachai J."/>
            <person name="Duangmal K."/>
        </authorList>
    </citation>
    <scope>NUCLEOTIDE SEQUENCE [LARGE SCALE GENOMIC DNA]</scope>
    <source>
        <strain evidence="2 3">TBRC 1896</strain>
    </source>
</reference>
<keyword evidence="1" id="KW-0732">Signal</keyword>
<dbReference type="PROSITE" id="PS51257">
    <property type="entry name" value="PROKAR_LIPOPROTEIN"/>
    <property type="match status" value="1"/>
</dbReference>
<protein>
    <submittedName>
        <fullName evidence="2">Uncharacterized protein</fullName>
    </submittedName>
</protein>
<dbReference type="EMBL" id="JBGGTQ010000009">
    <property type="protein sequence ID" value="MEZ0494087.1"/>
    <property type="molecule type" value="Genomic_DNA"/>
</dbReference>
<feature type="signal peptide" evidence="1">
    <location>
        <begin position="1"/>
        <end position="24"/>
    </location>
</feature>
<keyword evidence="3" id="KW-1185">Reference proteome</keyword>
<evidence type="ECO:0000313" key="2">
    <source>
        <dbReference type="EMBL" id="MEZ0494087.1"/>
    </source>
</evidence>
<feature type="chain" id="PRO_5045768579" evidence="1">
    <location>
        <begin position="25"/>
        <end position="169"/>
    </location>
</feature>
<evidence type="ECO:0000256" key="1">
    <source>
        <dbReference type="SAM" id="SignalP"/>
    </source>
</evidence>
<comment type="caution">
    <text evidence="2">The sequence shown here is derived from an EMBL/GenBank/DDBJ whole genome shotgun (WGS) entry which is preliminary data.</text>
</comment>
<dbReference type="RefSeq" id="WP_370720321.1">
    <property type="nucleotide sequence ID" value="NZ_JBGGTQ010000009.1"/>
</dbReference>
<dbReference type="Proteomes" id="UP001566476">
    <property type="component" value="Unassembled WGS sequence"/>
</dbReference>
<sequence>MFQHGPRTTALRCVSAAVALSALALTGCGDSDGPADVSVEEIQEGPEQARSTVYDGAYGRPFAEGITAYYGRDVVVTADVGTVVDGSAFTVVDPTDDTVDPLLVVGAQATRGLEPETSVRITGTVYEALDLTRVEEDLGTDLDEKLFGAYDSQPYLQATSVDPTAATGD</sequence>